<dbReference type="InterPro" id="IPR003810">
    <property type="entry name" value="Mntp/YtaF"/>
</dbReference>
<accession>A0A1S2L0G1</accession>
<feature type="transmembrane region" description="Helical" evidence="8">
    <location>
        <begin position="54"/>
        <end position="76"/>
    </location>
</feature>
<evidence type="ECO:0000256" key="5">
    <source>
        <dbReference type="ARBA" id="ARBA00023065"/>
    </source>
</evidence>
<keyword evidence="11" id="KW-1185">Reference proteome</keyword>
<keyword evidence="5 8" id="KW-0406">Ion transport</keyword>
<dbReference type="Pfam" id="PF02659">
    <property type="entry name" value="Mntp"/>
    <property type="match status" value="1"/>
</dbReference>
<evidence type="ECO:0000256" key="3">
    <source>
        <dbReference type="ARBA" id="ARBA00022692"/>
    </source>
</evidence>
<feature type="transmembrane region" description="Helical" evidence="8">
    <location>
        <begin position="26"/>
        <end position="47"/>
    </location>
</feature>
<evidence type="ECO:0000313" key="9">
    <source>
        <dbReference type="EMBL" id="OIJ05938.1"/>
    </source>
</evidence>
<evidence type="ECO:0000313" key="10">
    <source>
        <dbReference type="EMBL" id="QOY38510.1"/>
    </source>
</evidence>
<dbReference type="OrthoDB" id="1679700at2"/>
<keyword evidence="4 8" id="KW-1133">Transmembrane helix</keyword>
<organism evidence="9 11">
    <name type="scientific">Anaerobacillus isosaccharinicus</name>
    <dbReference type="NCBI Taxonomy" id="1532552"/>
    <lineage>
        <taxon>Bacteria</taxon>
        <taxon>Bacillati</taxon>
        <taxon>Bacillota</taxon>
        <taxon>Bacilli</taxon>
        <taxon>Bacillales</taxon>
        <taxon>Bacillaceae</taxon>
        <taxon>Anaerobacillus</taxon>
    </lineage>
</organism>
<gene>
    <name evidence="8" type="primary">mntP</name>
    <name evidence="10" type="ORF">AWH56_006365</name>
    <name evidence="9" type="ORF">AWH56_21630</name>
</gene>
<feature type="transmembrane region" description="Helical" evidence="8">
    <location>
        <begin position="148"/>
        <end position="171"/>
    </location>
</feature>
<dbReference type="PANTHER" id="PTHR35529">
    <property type="entry name" value="MANGANESE EFFLUX PUMP MNTP-RELATED"/>
    <property type="match status" value="1"/>
</dbReference>
<protein>
    <recommendedName>
        <fullName evidence="8">Putative manganese efflux pump MntP</fullName>
    </recommendedName>
</protein>
<evidence type="ECO:0000313" key="11">
    <source>
        <dbReference type="Proteomes" id="UP000180175"/>
    </source>
</evidence>
<evidence type="ECO:0000256" key="7">
    <source>
        <dbReference type="ARBA" id="ARBA00023211"/>
    </source>
</evidence>
<dbReference type="EMBL" id="CP063356">
    <property type="protein sequence ID" value="QOY38510.1"/>
    <property type="molecule type" value="Genomic_DNA"/>
</dbReference>
<sequence length="173" mass="18321">MAFALGMDAFSLALGMGMLGLRYKHIFKIGVTIGAFHVIMPFLGIVIGKFLSQYFGIVAILIGGVLLVALGLQMLYSALFSDDEEGRTLHPVSIGLLLFALSVSVDSFSVGLSLGMIGAKTVITLLSFGFISMGLSWLGLIIGKKVQGYIGVYGELLGGCILLGFGIKLLWPI</sequence>
<evidence type="ECO:0000256" key="8">
    <source>
        <dbReference type="HAMAP-Rule" id="MF_01521"/>
    </source>
</evidence>
<reference evidence="10" key="4">
    <citation type="submission" date="2020-10" db="EMBL/GenBank/DDBJ databases">
        <authorList>
            <person name="Bassil N.M."/>
            <person name="Lloyd J.R."/>
        </authorList>
    </citation>
    <scope>NUCLEOTIDE SEQUENCE</scope>
    <source>
        <strain evidence="10">NB2006</strain>
    </source>
</reference>
<dbReference type="InterPro" id="IPR022929">
    <property type="entry name" value="Put_MntP"/>
</dbReference>
<evidence type="ECO:0000256" key="6">
    <source>
        <dbReference type="ARBA" id="ARBA00023136"/>
    </source>
</evidence>
<evidence type="ECO:0000256" key="1">
    <source>
        <dbReference type="ARBA" id="ARBA00022448"/>
    </source>
</evidence>
<dbReference type="PANTHER" id="PTHR35529:SF1">
    <property type="entry name" value="MANGANESE EFFLUX PUMP MNTP-RELATED"/>
    <property type="match status" value="1"/>
</dbReference>
<dbReference type="GO" id="GO:0005384">
    <property type="term" value="F:manganese ion transmembrane transporter activity"/>
    <property type="evidence" value="ECO:0007669"/>
    <property type="project" value="UniProtKB-UniRule"/>
</dbReference>
<dbReference type="HAMAP" id="MF_01521">
    <property type="entry name" value="MntP_pump"/>
    <property type="match status" value="1"/>
</dbReference>
<keyword evidence="7 8" id="KW-0464">Manganese</keyword>
<keyword evidence="6 8" id="KW-0472">Membrane</keyword>
<comment type="subcellular location">
    <subcellularLocation>
        <location evidence="8">Cell membrane</location>
        <topology evidence="8">Multi-pass membrane protein</topology>
    </subcellularLocation>
</comment>
<name>A0A1S2L0G1_9BACI</name>
<dbReference type="Proteomes" id="UP000180175">
    <property type="component" value="Chromosome"/>
</dbReference>
<comment type="similarity">
    <text evidence="8">Belongs to the MntP (TC 9.B.29) family.</text>
</comment>
<evidence type="ECO:0000256" key="2">
    <source>
        <dbReference type="ARBA" id="ARBA00022475"/>
    </source>
</evidence>
<reference evidence="10 11" key="2">
    <citation type="journal article" date="2017" name="Genome Announc.">
        <title>Draft Genome Sequences of Four Alkaliphilic Bacteria Belonging to the Anaerobacillus Genus.</title>
        <authorList>
            <person name="Bassil N.M."/>
            <person name="Lloyd J.R."/>
        </authorList>
    </citation>
    <scope>NUCLEOTIDE SEQUENCE [LARGE SCALE GENOMIC DNA]</scope>
    <source>
        <strain evidence="10 11">NB2006</strain>
    </source>
</reference>
<proteinExistence type="inferred from homology"/>
<reference evidence="9 11" key="1">
    <citation type="submission" date="2016-10" db="EMBL/GenBank/DDBJ databases">
        <title>Draft genome sequences of four alkaliphilic bacteria belonging to the Anaerobacillus genus.</title>
        <authorList>
            <person name="Bassil N.M."/>
            <person name="Lloyd J.R."/>
        </authorList>
    </citation>
    <scope>NUCLEOTIDE SEQUENCE [LARGE SCALE GENOMIC DNA]</scope>
    <source>
        <strain evidence="9 11">NB2006</strain>
    </source>
</reference>
<keyword evidence="2 8" id="KW-1003">Cell membrane</keyword>
<dbReference type="GO" id="GO:0005886">
    <property type="term" value="C:plasma membrane"/>
    <property type="evidence" value="ECO:0007669"/>
    <property type="project" value="UniProtKB-SubCell"/>
</dbReference>
<dbReference type="KEGG" id="aia:AWH56_006365"/>
<comment type="function">
    <text evidence="8">Probably functions as a manganese efflux pump.</text>
</comment>
<dbReference type="AlphaFoldDB" id="A0A1S2L0G1"/>
<dbReference type="EMBL" id="LQXD01000187">
    <property type="protein sequence ID" value="OIJ05938.1"/>
    <property type="molecule type" value="Genomic_DNA"/>
</dbReference>
<reference evidence="10 11" key="3">
    <citation type="journal article" date="2019" name="Int. J. Syst. Evol. Microbiol.">
        <title>Anaerobacillus isosaccharinicus sp. nov., an alkaliphilic bacterium which degrades isosaccharinic acid.</title>
        <authorList>
            <person name="Bassil N.M."/>
            <person name="Lloyd J.R."/>
        </authorList>
    </citation>
    <scope>NUCLEOTIDE SEQUENCE [LARGE SCALE GENOMIC DNA]</scope>
    <source>
        <strain evidence="10 11">NB2006</strain>
    </source>
</reference>
<feature type="transmembrane region" description="Helical" evidence="8">
    <location>
        <begin position="96"/>
        <end position="115"/>
    </location>
</feature>
<dbReference type="RefSeq" id="WP_071319039.1">
    <property type="nucleotide sequence ID" value="NZ_CP063356.2"/>
</dbReference>
<keyword evidence="3 8" id="KW-0812">Transmembrane</keyword>
<evidence type="ECO:0000256" key="4">
    <source>
        <dbReference type="ARBA" id="ARBA00022989"/>
    </source>
</evidence>
<feature type="transmembrane region" description="Helical" evidence="8">
    <location>
        <begin position="122"/>
        <end position="142"/>
    </location>
</feature>
<keyword evidence="1 8" id="KW-0813">Transport</keyword>